<evidence type="ECO:0008006" key="3">
    <source>
        <dbReference type="Google" id="ProtNLM"/>
    </source>
</evidence>
<accession>A0A077RCT2</accession>
<dbReference type="EMBL" id="HG529646">
    <property type="protein sequence ID" value="CDI55409.1"/>
    <property type="molecule type" value="Genomic_DNA"/>
</dbReference>
<feature type="compositionally biased region" description="Basic and acidic residues" evidence="1">
    <location>
        <begin position="99"/>
        <end position="108"/>
    </location>
</feature>
<feature type="compositionally biased region" description="Low complexity" evidence="1">
    <location>
        <begin position="136"/>
        <end position="148"/>
    </location>
</feature>
<reference evidence="2" key="1">
    <citation type="journal article" date="2014" name="Genome Biol. Evol.">
        <title>Gene Loss Rather Than Gene Gain Is Associated with a Host Jump from Monocots to Dicots in the Smut Fungus Melanopsichium pennsylvanicum.</title>
        <authorList>
            <person name="Sharma R."/>
            <person name="Mishra B."/>
            <person name="Runge F."/>
            <person name="Thines M."/>
        </authorList>
    </citation>
    <scope>NUCLEOTIDE SEQUENCE</scope>
    <source>
        <strain evidence="2">4</strain>
    </source>
</reference>
<name>A0A077RCT2_9BASI</name>
<proteinExistence type="predicted"/>
<protein>
    <recommendedName>
        <fullName evidence="3">DNA binding protein Ncp1</fullName>
    </recommendedName>
</protein>
<evidence type="ECO:0000313" key="2">
    <source>
        <dbReference type="EMBL" id="CDI55409.1"/>
    </source>
</evidence>
<sequence>MNSKQIKREEKIIAKEAKADDKQLRSAQKSFEKDKKKDAKLLKVKSKAESEHQKAIKKEHKLQAKLEKAQAKYNESVRTLEEKKMEVDNANKAIQDHKNKLQGTEKHLASAQHSKAAGDQERHRHKEALAAHHDAPTTTAHTTNTATTQPVSQLQNTSAPHAAAQPAGTTHQAPTVGAH</sequence>
<dbReference type="AlphaFoldDB" id="A0A077RCT2"/>
<feature type="region of interest" description="Disordered" evidence="1">
    <location>
        <begin position="1"/>
        <end position="58"/>
    </location>
</feature>
<feature type="compositionally biased region" description="Polar residues" evidence="1">
    <location>
        <begin position="149"/>
        <end position="159"/>
    </location>
</feature>
<evidence type="ECO:0000256" key="1">
    <source>
        <dbReference type="SAM" id="MobiDB-lite"/>
    </source>
</evidence>
<organism evidence="2">
    <name type="scientific">Melanopsichium pennsylvanicum 4</name>
    <dbReference type="NCBI Taxonomy" id="1398559"/>
    <lineage>
        <taxon>Eukaryota</taxon>
        <taxon>Fungi</taxon>
        <taxon>Dikarya</taxon>
        <taxon>Basidiomycota</taxon>
        <taxon>Ustilaginomycotina</taxon>
        <taxon>Ustilaginomycetes</taxon>
        <taxon>Ustilaginales</taxon>
        <taxon>Ustilaginaceae</taxon>
        <taxon>Melanopsichium</taxon>
    </lineage>
</organism>
<feature type="region of interest" description="Disordered" evidence="1">
    <location>
        <begin position="99"/>
        <end position="179"/>
    </location>
</feature>
<feature type="compositionally biased region" description="Basic and acidic residues" evidence="1">
    <location>
        <begin position="116"/>
        <end position="135"/>
    </location>
</feature>